<gene>
    <name evidence="1" type="ORF">K458DRAFT_398584</name>
</gene>
<evidence type="ECO:0000313" key="2">
    <source>
        <dbReference type="Proteomes" id="UP000799291"/>
    </source>
</evidence>
<reference evidence="1" key="1">
    <citation type="journal article" date="2020" name="Stud. Mycol.">
        <title>101 Dothideomycetes genomes: a test case for predicting lifestyles and emergence of pathogens.</title>
        <authorList>
            <person name="Haridas S."/>
            <person name="Albert R."/>
            <person name="Binder M."/>
            <person name="Bloem J."/>
            <person name="Labutti K."/>
            <person name="Salamov A."/>
            <person name="Andreopoulos B."/>
            <person name="Baker S."/>
            <person name="Barry K."/>
            <person name="Bills G."/>
            <person name="Bluhm B."/>
            <person name="Cannon C."/>
            <person name="Castanera R."/>
            <person name="Culley D."/>
            <person name="Daum C."/>
            <person name="Ezra D."/>
            <person name="Gonzalez J."/>
            <person name="Henrissat B."/>
            <person name="Kuo A."/>
            <person name="Liang C."/>
            <person name="Lipzen A."/>
            <person name="Lutzoni F."/>
            <person name="Magnuson J."/>
            <person name="Mondo S."/>
            <person name="Nolan M."/>
            <person name="Ohm R."/>
            <person name="Pangilinan J."/>
            <person name="Park H.-J."/>
            <person name="Ramirez L."/>
            <person name="Alfaro M."/>
            <person name="Sun H."/>
            <person name="Tritt A."/>
            <person name="Yoshinaga Y."/>
            <person name="Zwiers L.-H."/>
            <person name="Turgeon B."/>
            <person name="Goodwin S."/>
            <person name="Spatafora J."/>
            <person name="Crous P."/>
            <person name="Grigoriev I."/>
        </authorList>
    </citation>
    <scope>NUCLEOTIDE SEQUENCE</scope>
    <source>
        <strain evidence="1">CBS 122367</strain>
    </source>
</reference>
<keyword evidence="2" id="KW-1185">Reference proteome</keyword>
<sequence length="149" mass="16551">MELRDGIESTASVMGSRRAECAVTCSVPWQFDACCFERRHLPFSTALCKKFPVRQHRVRPLLIENLYAAAPGSLNAIAPPRNARQQSPGAMPPYGLFSISMLRPTCRILIASTPAKRGRWAGITQHVRASLLLTCWRLLVSAPHIRDSP</sequence>
<protein>
    <submittedName>
        <fullName evidence="1">Uncharacterized protein</fullName>
    </submittedName>
</protein>
<dbReference type="AlphaFoldDB" id="A0A6G1JQ38"/>
<proteinExistence type="predicted"/>
<dbReference type="Proteomes" id="UP000799291">
    <property type="component" value="Unassembled WGS sequence"/>
</dbReference>
<dbReference type="EMBL" id="MU005569">
    <property type="protein sequence ID" value="KAF2692283.1"/>
    <property type="molecule type" value="Genomic_DNA"/>
</dbReference>
<evidence type="ECO:0000313" key="1">
    <source>
        <dbReference type="EMBL" id="KAF2692283.1"/>
    </source>
</evidence>
<organism evidence="1 2">
    <name type="scientific">Lentithecium fluviatile CBS 122367</name>
    <dbReference type="NCBI Taxonomy" id="1168545"/>
    <lineage>
        <taxon>Eukaryota</taxon>
        <taxon>Fungi</taxon>
        <taxon>Dikarya</taxon>
        <taxon>Ascomycota</taxon>
        <taxon>Pezizomycotina</taxon>
        <taxon>Dothideomycetes</taxon>
        <taxon>Pleosporomycetidae</taxon>
        <taxon>Pleosporales</taxon>
        <taxon>Massarineae</taxon>
        <taxon>Lentitheciaceae</taxon>
        <taxon>Lentithecium</taxon>
    </lineage>
</organism>
<accession>A0A6G1JQ38</accession>
<name>A0A6G1JQ38_9PLEO</name>